<feature type="binding site" evidence="6">
    <location>
        <begin position="73"/>
        <end position="74"/>
    </location>
    <ligand>
        <name>NAD(+)</name>
        <dbReference type="ChEBI" id="CHEBI:57540"/>
    </ligand>
</feature>
<dbReference type="AlphaFoldDB" id="A0A1M4Y496"/>
<evidence type="ECO:0000256" key="4">
    <source>
        <dbReference type="ARBA" id="ARBA00023027"/>
    </source>
</evidence>
<comment type="caution">
    <text evidence="6">Lacks conserved residue(s) required for the propagation of feature annotation.</text>
</comment>
<dbReference type="InterPro" id="IPR002504">
    <property type="entry name" value="NADK"/>
</dbReference>
<feature type="active site" description="Proton acceptor" evidence="6">
    <location>
        <position position="73"/>
    </location>
</feature>
<feature type="binding site" evidence="6">
    <location>
        <position position="213"/>
    </location>
    <ligand>
        <name>NAD(+)</name>
        <dbReference type="ChEBI" id="CHEBI:57540"/>
    </ligand>
</feature>
<keyword evidence="6" id="KW-0067">ATP-binding</keyword>
<dbReference type="InterPro" id="IPR017438">
    <property type="entry name" value="ATP-NAD_kinase_N"/>
</dbReference>
<evidence type="ECO:0000313" key="8">
    <source>
        <dbReference type="Proteomes" id="UP000184462"/>
    </source>
</evidence>
<dbReference type="NCBIfam" id="NF002521">
    <property type="entry name" value="PRK01911.1"/>
    <property type="match status" value="1"/>
</dbReference>
<dbReference type="InterPro" id="IPR017437">
    <property type="entry name" value="ATP-NAD_kinase_PpnK-typ_C"/>
</dbReference>
<evidence type="ECO:0000313" key="7">
    <source>
        <dbReference type="EMBL" id="SHF00509.1"/>
    </source>
</evidence>
<sequence length="293" mass="32799">MKVGIFGQSYYPETEKYLNQLLSVLKANQTEFYFEENYLKLITNKGFINKSEAYSTFTNLDKSYDYFFSIGGDGTILSAASFVKDLEIPIIGINTGRLGFLATIHDDEIKSSIQEILDGNFKLSKRSLLEVETSTGDQSLKPFNFALNEVAISRKDTTSMITIEVWLNDEYLNAYWSDGIIISTPTGSTGYSLSCGGPIISPQTQSFVITPIAPHNLNARPLLIPDNTEITLKVSGREDNYLISLDSRIETFSKDVSIKLKKADFKIGLVTQNSDSFIATLRKKLLWGEDNRN</sequence>
<dbReference type="Proteomes" id="UP000184462">
    <property type="component" value="Unassembled WGS sequence"/>
</dbReference>
<keyword evidence="1 6" id="KW-0808">Transferase</keyword>
<evidence type="ECO:0000256" key="5">
    <source>
        <dbReference type="ARBA" id="ARBA00047925"/>
    </source>
</evidence>
<evidence type="ECO:0000256" key="2">
    <source>
        <dbReference type="ARBA" id="ARBA00022777"/>
    </source>
</evidence>
<accession>A0A1M4Y496</accession>
<dbReference type="PANTHER" id="PTHR20275:SF6">
    <property type="entry name" value="NAD KINASE 2, CHLOROPLASTIC"/>
    <property type="match status" value="1"/>
</dbReference>
<dbReference type="EC" id="2.7.1.23" evidence="6"/>
<feature type="binding site" evidence="6">
    <location>
        <begin position="148"/>
        <end position="149"/>
    </location>
    <ligand>
        <name>NAD(+)</name>
        <dbReference type="ChEBI" id="CHEBI:57540"/>
    </ligand>
</feature>
<dbReference type="GO" id="GO:0051287">
    <property type="term" value="F:NAD binding"/>
    <property type="evidence" value="ECO:0007669"/>
    <property type="project" value="UniProtKB-ARBA"/>
</dbReference>
<dbReference type="GO" id="GO:0046872">
    <property type="term" value="F:metal ion binding"/>
    <property type="evidence" value="ECO:0007669"/>
    <property type="project" value="UniProtKB-UniRule"/>
</dbReference>
<evidence type="ECO:0000256" key="1">
    <source>
        <dbReference type="ARBA" id="ARBA00022679"/>
    </source>
</evidence>
<dbReference type="PANTHER" id="PTHR20275">
    <property type="entry name" value="NAD KINASE"/>
    <property type="match status" value="1"/>
</dbReference>
<dbReference type="Pfam" id="PF01513">
    <property type="entry name" value="NAD_kinase"/>
    <property type="match status" value="1"/>
</dbReference>
<dbReference type="STRING" id="1155689.SAMN05444278_1139"/>
<comment type="catalytic activity">
    <reaction evidence="5 6">
        <text>NAD(+) + ATP = ADP + NADP(+) + H(+)</text>
        <dbReference type="Rhea" id="RHEA:18629"/>
        <dbReference type="ChEBI" id="CHEBI:15378"/>
        <dbReference type="ChEBI" id="CHEBI:30616"/>
        <dbReference type="ChEBI" id="CHEBI:57540"/>
        <dbReference type="ChEBI" id="CHEBI:58349"/>
        <dbReference type="ChEBI" id="CHEBI:456216"/>
        <dbReference type="EC" id="2.7.1.23"/>
    </reaction>
</comment>
<dbReference type="HAMAP" id="MF_00361">
    <property type="entry name" value="NAD_kinase"/>
    <property type="match status" value="1"/>
</dbReference>
<feature type="binding site" evidence="6">
    <location>
        <position position="178"/>
    </location>
    <ligand>
        <name>NAD(+)</name>
        <dbReference type="ChEBI" id="CHEBI:57540"/>
    </ligand>
</feature>
<gene>
    <name evidence="6" type="primary">nadK</name>
    <name evidence="7" type="ORF">SAMN05444278_1139</name>
</gene>
<dbReference type="RefSeq" id="WP_073193700.1">
    <property type="nucleotide sequence ID" value="NZ_FQTW01000013.1"/>
</dbReference>
<comment type="similarity">
    <text evidence="6">Belongs to the NAD kinase family.</text>
</comment>
<comment type="subcellular location">
    <subcellularLocation>
        <location evidence="6">Cytoplasm</location>
    </subcellularLocation>
</comment>
<dbReference type="GO" id="GO:0005524">
    <property type="term" value="F:ATP binding"/>
    <property type="evidence" value="ECO:0007669"/>
    <property type="project" value="UniProtKB-KW"/>
</dbReference>
<evidence type="ECO:0000256" key="6">
    <source>
        <dbReference type="HAMAP-Rule" id="MF_00361"/>
    </source>
</evidence>
<dbReference type="Gene3D" id="2.60.200.30">
    <property type="entry name" value="Probable inorganic polyphosphate/atp-NAD kinase, domain 2"/>
    <property type="match status" value="1"/>
</dbReference>
<keyword evidence="6" id="KW-0963">Cytoplasm</keyword>
<dbReference type="EMBL" id="FQTW01000013">
    <property type="protein sequence ID" value="SHF00509.1"/>
    <property type="molecule type" value="Genomic_DNA"/>
</dbReference>
<name>A0A1M4Y496_9FLAO</name>
<keyword evidence="8" id="KW-1185">Reference proteome</keyword>
<feature type="binding site" evidence="6">
    <location>
        <begin position="189"/>
        <end position="194"/>
    </location>
    <ligand>
        <name>NAD(+)</name>
        <dbReference type="ChEBI" id="CHEBI:57540"/>
    </ligand>
</feature>
<dbReference type="GO" id="GO:0003951">
    <property type="term" value="F:NAD+ kinase activity"/>
    <property type="evidence" value="ECO:0007669"/>
    <property type="project" value="UniProtKB-UniRule"/>
</dbReference>
<proteinExistence type="inferred from homology"/>
<dbReference type="InterPro" id="IPR016064">
    <property type="entry name" value="NAD/diacylglycerol_kinase_sf"/>
</dbReference>
<keyword evidence="2 6" id="KW-0418">Kinase</keyword>
<organism evidence="7 8">
    <name type="scientific">Psychroflexus salarius</name>
    <dbReference type="NCBI Taxonomy" id="1155689"/>
    <lineage>
        <taxon>Bacteria</taxon>
        <taxon>Pseudomonadati</taxon>
        <taxon>Bacteroidota</taxon>
        <taxon>Flavobacteriia</taxon>
        <taxon>Flavobacteriales</taxon>
        <taxon>Flavobacteriaceae</taxon>
        <taxon>Psychroflexus</taxon>
    </lineage>
</organism>
<comment type="function">
    <text evidence="6">Involved in the regulation of the intracellular balance of NAD and NADP, and is a key enzyme in the biosynthesis of NADP. Catalyzes specifically the phosphorylation on 2'-hydroxyl of the adenosine moiety of NAD to yield NADP.</text>
</comment>
<dbReference type="SUPFAM" id="SSF111331">
    <property type="entry name" value="NAD kinase/diacylglycerol kinase-like"/>
    <property type="match status" value="1"/>
</dbReference>
<evidence type="ECO:0000256" key="3">
    <source>
        <dbReference type="ARBA" id="ARBA00022857"/>
    </source>
</evidence>
<dbReference type="GO" id="GO:0019674">
    <property type="term" value="P:NAD+ metabolic process"/>
    <property type="evidence" value="ECO:0007669"/>
    <property type="project" value="InterPro"/>
</dbReference>
<dbReference type="Gene3D" id="3.40.50.10330">
    <property type="entry name" value="Probable inorganic polyphosphate/atp-NAD kinase, domain 1"/>
    <property type="match status" value="1"/>
</dbReference>
<reference evidence="7 8" key="1">
    <citation type="submission" date="2016-11" db="EMBL/GenBank/DDBJ databases">
        <authorList>
            <person name="Jaros S."/>
            <person name="Januszkiewicz K."/>
            <person name="Wedrychowicz H."/>
        </authorList>
    </citation>
    <scope>NUCLEOTIDE SEQUENCE [LARGE SCALE GENOMIC DNA]</scope>
    <source>
        <strain evidence="7 8">DSM 25661</strain>
    </source>
</reference>
<dbReference type="Pfam" id="PF20143">
    <property type="entry name" value="NAD_kinase_C"/>
    <property type="match status" value="1"/>
</dbReference>
<keyword evidence="6" id="KW-0547">Nucleotide-binding</keyword>
<dbReference type="OrthoDB" id="9774737at2"/>
<keyword evidence="3 6" id="KW-0521">NADP</keyword>
<dbReference type="GO" id="GO:0006741">
    <property type="term" value="P:NADP+ biosynthetic process"/>
    <property type="evidence" value="ECO:0007669"/>
    <property type="project" value="UniProtKB-UniRule"/>
</dbReference>
<keyword evidence="4 6" id="KW-0520">NAD</keyword>
<dbReference type="GO" id="GO:0005737">
    <property type="term" value="C:cytoplasm"/>
    <property type="evidence" value="ECO:0007669"/>
    <property type="project" value="UniProtKB-SubCell"/>
</dbReference>
<protein>
    <recommendedName>
        <fullName evidence="6">NAD kinase</fullName>
        <ecNumber evidence="6">2.7.1.23</ecNumber>
    </recommendedName>
    <alternativeName>
        <fullName evidence="6">ATP-dependent NAD kinase</fullName>
    </alternativeName>
</protein>
<comment type="cofactor">
    <cofactor evidence="6">
        <name>a divalent metal cation</name>
        <dbReference type="ChEBI" id="CHEBI:60240"/>
    </cofactor>
</comment>